<gene>
    <name evidence="6" type="ORF">AVDCRST_MAG78-895</name>
</gene>
<dbReference type="Gene3D" id="1.10.230.10">
    <property type="entry name" value="Cytochrome P450-Terp, domain 2"/>
    <property type="match status" value="1"/>
</dbReference>
<evidence type="ECO:0000256" key="2">
    <source>
        <dbReference type="ARBA" id="ARBA00010566"/>
    </source>
</evidence>
<comment type="pathway">
    <text evidence="1">Carbohydrate metabolism; tricarboxylic acid cycle.</text>
</comment>
<evidence type="ECO:0000256" key="4">
    <source>
        <dbReference type="ARBA" id="ARBA00022679"/>
    </source>
</evidence>
<dbReference type="GO" id="GO:0005829">
    <property type="term" value="C:cytosol"/>
    <property type="evidence" value="ECO:0007669"/>
    <property type="project" value="TreeGrafter"/>
</dbReference>
<dbReference type="EC" id="2.3.3.16" evidence="3"/>
<keyword evidence="6" id="KW-0012">Acyltransferase</keyword>
<dbReference type="PROSITE" id="PS00480">
    <property type="entry name" value="CITRATE_SYNTHASE"/>
    <property type="match status" value="1"/>
</dbReference>
<dbReference type="SUPFAM" id="SSF48256">
    <property type="entry name" value="Citrate synthase"/>
    <property type="match status" value="1"/>
</dbReference>
<dbReference type="InterPro" id="IPR019810">
    <property type="entry name" value="Citrate_synthase_AS"/>
</dbReference>
<dbReference type="PRINTS" id="PR00143">
    <property type="entry name" value="CITRTSNTHASE"/>
</dbReference>
<dbReference type="Pfam" id="PF00285">
    <property type="entry name" value="Citrate_synt"/>
    <property type="match status" value="1"/>
</dbReference>
<dbReference type="GO" id="GO:0005975">
    <property type="term" value="P:carbohydrate metabolic process"/>
    <property type="evidence" value="ECO:0007669"/>
    <property type="project" value="TreeGrafter"/>
</dbReference>
<organism evidence="6">
    <name type="scientific">uncultured Rubrobacteraceae bacterium</name>
    <dbReference type="NCBI Taxonomy" id="349277"/>
    <lineage>
        <taxon>Bacteria</taxon>
        <taxon>Bacillati</taxon>
        <taxon>Actinomycetota</taxon>
        <taxon>Rubrobacteria</taxon>
        <taxon>Rubrobacterales</taxon>
        <taxon>Rubrobacteraceae</taxon>
        <taxon>environmental samples</taxon>
    </lineage>
</organism>
<evidence type="ECO:0000313" key="6">
    <source>
        <dbReference type="EMBL" id="CAA9419014.1"/>
    </source>
</evidence>
<dbReference type="UniPathway" id="UPA00223"/>
<dbReference type="GO" id="GO:0006099">
    <property type="term" value="P:tricarboxylic acid cycle"/>
    <property type="evidence" value="ECO:0007669"/>
    <property type="project" value="UniProtKB-UniPathway"/>
</dbReference>
<dbReference type="InterPro" id="IPR036969">
    <property type="entry name" value="Citrate_synthase_sf"/>
</dbReference>
<dbReference type="EMBL" id="CADCVB010000066">
    <property type="protein sequence ID" value="CAA9419014.1"/>
    <property type="molecule type" value="Genomic_DNA"/>
</dbReference>
<protein>
    <recommendedName>
        <fullName evidence="3">citrate synthase (unknown stereospecificity)</fullName>
        <ecNumber evidence="3">2.3.3.16</ecNumber>
    </recommendedName>
</protein>
<dbReference type="InterPro" id="IPR002020">
    <property type="entry name" value="Citrate_synthase"/>
</dbReference>
<dbReference type="PANTHER" id="PTHR11739">
    <property type="entry name" value="CITRATE SYNTHASE"/>
    <property type="match status" value="1"/>
</dbReference>
<dbReference type="InterPro" id="IPR016142">
    <property type="entry name" value="Citrate_synth-like_lrg_a-sub"/>
</dbReference>
<keyword evidence="4 5" id="KW-0808">Transferase</keyword>
<name>A0A6J4PPX6_9ACTN</name>
<dbReference type="GO" id="GO:0036440">
    <property type="term" value="F:citrate synthase activity"/>
    <property type="evidence" value="ECO:0007669"/>
    <property type="project" value="UniProtKB-EC"/>
</dbReference>
<accession>A0A6J4PPX6</accession>
<dbReference type="AlphaFoldDB" id="A0A6J4PPX6"/>
<dbReference type="Gene3D" id="1.10.580.10">
    <property type="entry name" value="Citrate Synthase, domain 1"/>
    <property type="match status" value="1"/>
</dbReference>
<sequence length="221" mass="24028">MLGGEVPGSESVRALETYLNTVVDHGLNASTFAARVIVSTRSDTISAVVGAIGALKGPLHGGAPGPALDAVLEIGAATRAEAYLRRKIERGERLMGFGHRVYRIRDPRADVLSQAAERLYKNGDADLALYELSREVEKTAVALLAEYKPGRNLETNVEFYTALLLHGLGLPTDLFTPTFAVGRVAGWTAHCFEQRASGRLIRPQSAYVGARDRRWVTPEER</sequence>
<proteinExistence type="inferred from homology"/>
<reference evidence="6" key="1">
    <citation type="submission" date="2020-02" db="EMBL/GenBank/DDBJ databases">
        <authorList>
            <person name="Meier V. D."/>
        </authorList>
    </citation>
    <scope>NUCLEOTIDE SEQUENCE</scope>
    <source>
        <strain evidence="6">AVDCRST_MAG78</strain>
    </source>
</reference>
<comment type="similarity">
    <text evidence="2 5">Belongs to the citrate synthase family.</text>
</comment>
<dbReference type="InterPro" id="IPR016143">
    <property type="entry name" value="Citrate_synth-like_sm_a-sub"/>
</dbReference>
<evidence type="ECO:0000256" key="5">
    <source>
        <dbReference type="RuleBase" id="RU003406"/>
    </source>
</evidence>
<evidence type="ECO:0000256" key="3">
    <source>
        <dbReference type="ARBA" id="ARBA00012972"/>
    </source>
</evidence>
<dbReference type="PANTHER" id="PTHR11739:SF23">
    <property type="entry name" value="CITRATE SYNTHASE 2-RELATED"/>
    <property type="match status" value="1"/>
</dbReference>
<evidence type="ECO:0000256" key="1">
    <source>
        <dbReference type="ARBA" id="ARBA00005163"/>
    </source>
</evidence>